<feature type="compositionally biased region" description="Low complexity" evidence="1">
    <location>
        <begin position="7"/>
        <end position="22"/>
    </location>
</feature>
<dbReference type="Gene3D" id="3.40.33.10">
    <property type="entry name" value="CAP"/>
    <property type="match status" value="1"/>
</dbReference>
<dbReference type="Pfam" id="PF00188">
    <property type="entry name" value="CAP"/>
    <property type="match status" value="1"/>
</dbReference>
<dbReference type="Proteomes" id="UP000198287">
    <property type="component" value="Unassembled WGS sequence"/>
</dbReference>
<proteinExistence type="predicted"/>
<protein>
    <submittedName>
        <fullName evidence="3">Golgi-associated plant pathogenesis-related protein 1</fullName>
    </submittedName>
</protein>
<evidence type="ECO:0000259" key="2">
    <source>
        <dbReference type="SMART" id="SM00198"/>
    </source>
</evidence>
<name>A0A226ELJ2_FOLCA</name>
<comment type="caution">
    <text evidence="3">The sequence shown here is derived from an EMBL/GenBank/DDBJ whole genome shotgun (WGS) entry which is preliminary data.</text>
</comment>
<dbReference type="OMA" id="IGKNCKC"/>
<dbReference type="InterPro" id="IPR014044">
    <property type="entry name" value="CAP_dom"/>
</dbReference>
<dbReference type="PANTHER" id="PTHR10334">
    <property type="entry name" value="CYSTEINE-RICH SECRETORY PROTEIN-RELATED"/>
    <property type="match status" value="1"/>
</dbReference>
<dbReference type="SUPFAM" id="SSF55797">
    <property type="entry name" value="PR-1-like"/>
    <property type="match status" value="1"/>
</dbReference>
<dbReference type="InterPro" id="IPR001283">
    <property type="entry name" value="CRISP-related"/>
</dbReference>
<dbReference type="InterPro" id="IPR035940">
    <property type="entry name" value="CAP_sf"/>
</dbReference>
<organism evidence="3 4">
    <name type="scientific">Folsomia candida</name>
    <name type="common">Springtail</name>
    <dbReference type="NCBI Taxonomy" id="158441"/>
    <lineage>
        <taxon>Eukaryota</taxon>
        <taxon>Metazoa</taxon>
        <taxon>Ecdysozoa</taxon>
        <taxon>Arthropoda</taxon>
        <taxon>Hexapoda</taxon>
        <taxon>Collembola</taxon>
        <taxon>Entomobryomorpha</taxon>
        <taxon>Isotomoidea</taxon>
        <taxon>Isotomidae</taxon>
        <taxon>Proisotominae</taxon>
        <taxon>Folsomia</taxon>
    </lineage>
</organism>
<dbReference type="SMART" id="SM00198">
    <property type="entry name" value="SCP"/>
    <property type="match status" value="1"/>
</dbReference>
<dbReference type="OrthoDB" id="337038at2759"/>
<sequence length="191" mass="20661">MVDKKVVSSSTQKSTKTSTEPDGTIIETITTTITEKYSDGSSGVKTKVETITKPSTKCPSCAGGAQAPTHSSPAHSTAPKVENTTDPTFIQEALEEHNVLRAKHGAPPLILNADLGKISQAWVNNLAKLGKMQHNSTCGFGENVYWNTEKVDGKRPVSQWYSEIKEKLEPQPGTGTNLNFTNQTIICVFIN</sequence>
<evidence type="ECO:0000313" key="3">
    <source>
        <dbReference type="EMBL" id="OXA57611.1"/>
    </source>
</evidence>
<feature type="domain" description="SCP" evidence="2">
    <location>
        <begin position="88"/>
        <end position="191"/>
    </location>
</feature>
<keyword evidence="4" id="KW-1185">Reference proteome</keyword>
<accession>A0A226ELJ2</accession>
<feature type="region of interest" description="Disordered" evidence="1">
    <location>
        <begin position="1"/>
        <end position="22"/>
    </location>
</feature>
<evidence type="ECO:0000256" key="1">
    <source>
        <dbReference type="SAM" id="MobiDB-lite"/>
    </source>
</evidence>
<dbReference type="AlphaFoldDB" id="A0A226ELJ2"/>
<reference evidence="3 4" key="1">
    <citation type="submission" date="2015-12" db="EMBL/GenBank/DDBJ databases">
        <title>The genome of Folsomia candida.</title>
        <authorList>
            <person name="Faddeeva A."/>
            <person name="Derks M.F."/>
            <person name="Anvar Y."/>
            <person name="Smit S."/>
            <person name="Van Straalen N."/>
            <person name="Roelofs D."/>
        </authorList>
    </citation>
    <scope>NUCLEOTIDE SEQUENCE [LARGE SCALE GENOMIC DNA]</scope>
    <source>
        <strain evidence="3 4">VU population</strain>
        <tissue evidence="3">Whole body</tissue>
    </source>
</reference>
<dbReference type="EMBL" id="LNIX01000003">
    <property type="protein sequence ID" value="OXA57611.1"/>
    <property type="molecule type" value="Genomic_DNA"/>
</dbReference>
<gene>
    <name evidence="3" type="ORF">Fcan01_07458</name>
</gene>
<evidence type="ECO:0000313" key="4">
    <source>
        <dbReference type="Proteomes" id="UP000198287"/>
    </source>
</evidence>
<feature type="region of interest" description="Disordered" evidence="1">
    <location>
        <begin position="55"/>
        <end position="82"/>
    </location>
</feature>